<reference evidence="2 3" key="1">
    <citation type="submission" date="2019-02" db="EMBL/GenBank/DDBJ databases">
        <title>Deep-cultivation of Planctomycetes and their phenomic and genomic characterization uncovers novel biology.</title>
        <authorList>
            <person name="Wiegand S."/>
            <person name="Jogler M."/>
            <person name="Boedeker C."/>
            <person name="Pinto D."/>
            <person name="Vollmers J."/>
            <person name="Rivas-Marin E."/>
            <person name="Kohn T."/>
            <person name="Peeters S.H."/>
            <person name="Heuer A."/>
            <person name="Rast P."/>
            <person name="Oberbeckmann S."/>
            <person name="Bunk B."/>
            <person name="Jeske O."/>
            <person name="Meyerdierks A."/>
            <person name="Storesund J.E."/>
            <person name="Kallscheuer N."/>
            <person name="Luecker S."/>
            <person name="Lage O.M."/>
            <person name="Pohl T."/>
            <person name="Merkel B.J."/>
            <person name="Hornburger P."/>
            <person name="Mueller R.-W."/>
            <person name="Bruemmer F."/>
            <person name="Labrenz M."/>
            <person name="Spormann A.M."/>
            <person name="Op den Camp H."/>
            <person name="Overmann J."/>
            <person name="Amann R."/>
            <person name="Jetten M.S.M."/>
            <person name="Mascher T."/>
            <person name="Medema M.H."/>
            <person name="Devos D.P."/>
            <person name="Kaster A.-K."/>
            <person name="Ovreas L."/>
            <person name="Rohde M."/>
            <person name="Galperin M.Y."/>
            <person name="Jogler C."/>
        </authorList>
    </citation>
    <scope>NUCLEOTIDE SEQUENCE [LARGE SCALE GENOMIC DNA]</scope>
    <source>
        <strain evidence="2 3">Pan216</strain>
    </source>
</reference>
<evidence type="ECO:0008006" key="4">
    <source>
        <dbReference type="Google" id="ProtNLM"/>
    </source>
</evidence>
<feature type="chain" id="PRO_5022222009" description="DUF1598 domain-containing protein" evidence="1">
    <location>
        <begin position="22"/>
        <end position="488"/>
    </location>
</feature>
<feature type="signal peptide" evidence="1">
    <location>
        <begin position="1"/>
        <end position="21"/>
    </location>
</feature>
<evidence type="ECO:0000313" key="2">
    <source>
        <dbReference type="EMBL" id="QDU64673.1"/>
    </source>
</evidence>
<sequence length="488" mass="52608" precursor="true">MNTRRTLAAICCFLVATPAMAQFGGAGGVIVDPDGVLRFDSSKGRTAKRELSGIRTGKETPPSALRQVSLKGLDRELRRALEKGDEIPDNVKNVAGLTTVDYVQFVPETKDIVLIGRGESPGEVGGRAVGLTTGRPMLQLEDLVAALRCVLDGPGQVSCSIDPRRSGLAAAQEASNVTKIPRNSREERDLAQKVSDALGLQTTVTSGVPDGSRFARLMLEADYLMKRMAMGDEKVRGITSHLDVLTDLNEQGKLSTTLARWWFTPDYKPFDRNKEGTLVKFNGPGLKLLNEAVMVDAQGNKRGTGKASADWDRFSQSFTAALPYLESRYPAFADLHNLFDLMMVAALIQKVGDADWLQGSALLDPSIYKVPREAQPSHAEPVVTTRRHTKRDGRDRFHMVTIAYGGVSMNPSAALSAAYPEPSIFPGDADVASADAAVARSAGSLISQADTPFASADPRQIAETNDAQFWADSPLPLDSIPPMAPPEE</sequence>
<name>A0A518BCP6_9BACT</name>
<dbReference type="Proteomes" id="UP000317093">
    <property type="component" value="Chromosome"/>
</dbReference>
<dbReference type="RefSeq" id="WP_145263033.1">
    <property type="nucleotide sequence ID" value="NZ_CP036279.1"/>
</dbReference>
<dbReference type="InterPro" id="IPR011487">
    <property type="entry name" value="DUF1598"/>
</dbReference>
<dbReference type="KEGG" id="knv:Pan216_55640"/>
<organism evidence="2 3">
    <name type="scientific">Kolteria novifilia</name>
    <dbReference type="NCBI Taxonomy" id="2527975"/>
    <lineage>
        <taxon>Bacteria</taxon>
        <taxon>Pseudomonadati</taxon>
        <taxon>Planctomycetota</taxon>
        <taxon>Planctomycetia</taxon>
        <taxon>Kolteriales</taxon>
        <taxon>Kolteriaceae</taxon>
        <taxon>Kolteria</taxon>
    </lineage>
</organism>
<keyword evidence="1" id="KW-0732">Signal</keyword>
<keyword evidence="3" id="KW-1185">Reference proteome</keyword>
<dbReference type="Pfam" id="PF07643">
    <property type="entry name" value="DUF1598"/>
    <property type="match status" value="1"/>
</dbReference>
<gene>
    <name evidence="2" type="ORF">Pan216_55640</name>
</gene>
<evidence type="ECO:0000313" key="3">
    <source>
        <dbReference type="Proteomes" id="UP000317093"/>
    </source>
</evidence>
<accession>A0A518BCP6</accession>
<proteinExistence type="predicted"/>
<protein>
    <recommendedName>
        <fullName evidence="4">DUF1598 domain-containing protein</fullName>
    </recommendedName>
</protein>
<dbReference type="EMBL" id="CP036279">
    <property type="protein sequence ID" value="QDU64673.1"/>
    <property type="molecule type" value="Genomic_DNA"/>
</dbReference>
<dbReference type="OrthoDB" id="233246at2"/>
<dbReference type="AlphaFoldDB" id="A0A518BCP6"/>
<evidence type="ECO:0000256" key="1">
    <source>
        <dbReference type="SAM" id="SignalP"/>
    </source>
</evidence>